<dbReference type="PANTHER" id="PTHR43542:SF1">
    <property type="entry name" value="METHYLTRANSFERASE"/>
    <property type="match status" value="1"/>
</dbReference>
<comment type="similarity">
    <text evidence="2 8">Belongs to the methyltransferase superfamily. RsmD family.</text>
</comment>
<dbReference type="InterPro" id="IPR004398">
    <property type="entry name" value="RNA_MeTrfase_RsmD"/>
</dbReference>
<comment type="function">
    <text evidence="1 8">Specifically methylates the guanine in position 966 of 16S rRNA in the assembled 30S particle.</text>
</comment>
<name>A0A172YJ71_9GAMM</name>
<dbReference type="Gene3D" id="3.40.50.150">
    <property type="entry name" value="Vaccinia Virus protein VP39"/>
    <property type="match status" value="1"/>
</dbReference>
<dbReference type="EC" id="2.1.1.171" evidence="3 8"/>
<evidence type="ECO:0000256" key="3">
    <source>
        <dbReference type="ARBA" id="ARBA00012141"/>
    </source>
</evidence>
<evidence type="ECO:0000256" key="7">
    <source>
        <dbReference type="ARBA" id="ARBA00048326"/>
    </source>
</evidence>
<evidence type="ECO:0000256" key="6">
    <source>
        <dbReference type="ARBA" id="ARBA00022679"/>
    </source>
</evidence>
<dbReference type="RefSeq" id="WP_064124083.1">
    <property type="nucleotide sequence ID" value="NZ_CP015243.1"/>
</dbReference>
<dbReference type="InterPro" id="IPR002052">
    <property type="entry name" value="DNA_methylase_N6_adenine_CS"/>
</dbReference>
<dbReference type="SUPFAM" id="SSF53335">
    <property type="entry name" value="S-adenosyl-L-methionine-dependent methyltransferases"/>
    <property type="match status" value="1"/>
</dbReference>
<sequence>MSPKRPPSHPRTRPAGRVRLIGGRLKRSVIEVLDSPGLRPTPDRVRETLFNWLAFELAGVRVLDPFAGSGALGFEAISRGAAKALMIERDRRVAGLLRDNARRLGIGEQIEVREADALVQLARTPDEPYDLVFLDPPFHQGLAAAAAALLERHGWLTERALIYLECESSLATPVPANWQALRDTRAGETQARLYRRAPTG</sequence>
<dbReference type="AlphaFoldDB" id="A0A172YJ71"/>
<proteinExistence type="inferred from homology"/>
<accession>A0A172YJ71</accession>
<evidence type="ECO:0000313" key="9">
    <source>
        <dbReference type="EMBL" id="ANF59244.1"/>
    </source>
</evidence>
<organism evidence="9 10">
    <name type="scientific">Halotalea alkalilenta</name>
    <dbReference type="NCBI Taxonomy" id="376489"/>
    <lineage>
        <taxon>Bacteria</taxon>
        <taxon>Pseudomonadati</taxon>
        <taxon>Pseudomonadota</taxon>
        <taxon>Gammaproteobacteria</taxon>
        <taxon>Oceanospirillales</taxon>
        <taxon>Halomonadaceae</taxon>
        <taxon>Halotalea</taxon>
    </lineage>
</organism>
<evidence type="ECO:0000256" key="8">
    <source>
        <dbReference type="PIRNR" id="PIRNR004553"/>
    </source>
</evidence>
<keyword evidence="10" id="KW-1185">Reference proteome</keyword>
<evidence type="ECO:0000256" key="5">
    <source>
        <dbReference type="ARBA" id="ARBA00022603"/>
    </source>
</evidence>
<dbReference type="GO" id="GO:0052913">
    <property type="term" value="F:16S rRNA (guanine(966)-N(2))-methyltransferase activity"/>
    <property type="evidence" value="ECO:0007669"/>
    <property type="project" value="UniProtKB-EC"/>
</dbReference>
<evidence type="ECO:0000313" key="10">
    <source>
        <dbReference type="Proteomes" id="UP000077875"/>
    </source>
</evidence>
<evidence type="ECO:0000256" key="2">
    <source>
        <dbReference type="ARBA" id="ARBA00005269"/>
    </source>
</evidence>
<keyword evidence="8" id="KW-0949">S-adenosyl-L-methionine</keyword>
<dbReference type="CDD" id="cd02440">
    <property type="entry name" value="AdoMet_MTases"/>
    <property type="match status" value="1"/>
</dbReference>
<dbReference type="STRING" id="376489.A5892_18760"/>
<comment type="catalytic activity">
    <reaction evidence="7 8">
        <text>guanosine(966) in 16S rRNA + S-adenosyl-L-methionine = N(2)-methylguanosine(966) in 16S rRNA + S-adenosyl-L-homocysteine + H(+)</text>
        <dbReference type="Rhea" id="RHEA:23548"/>
        <dbReference type="Rhea" id="RHEA-COMP:10211"/>
        <dbReference type="Rhea" id="RHEA-COMP:10212"/>
        <dbReference type="ChEBI" id="CHEBI:15378"/>
        <dbReference type="ChEBI" id="CHEBI:57856"/>
        <dbReference type="ChEBI" id="CHEBI:59789"/>
        <dbReference type="ChEBI" id="CHEBI:74269"/>
        <dbReference type="ChEBI" id="CHEBI:74481"/>
        <dbReference type="EC" id="2.1.1.171"/>
    </reaction>
</comment>
<dbReference type="GO" id="GO:0003676">
    <property type="term" value="F:nucleic acid binding"/>
    <property type="evidence" value="ECO:0007669"/>
    <property type="project" value="InterPro"/>
</dbReference>
<reference evidence="9 10" key="1">
    <citation type="submission" date="2016-04" db="EMBL/GenBank/DDBJ databases">
        <title>Complete Genome Sequence of Halotalea alkalilenta IHB B 13600.</title>
        <authorList>
            <person name="Swarnkar M.K."/>
            <person name="Sharma A."/>
            <person name="Kaushal K."/>
            <person name="Soni R."/>
            <person name="Rana S."/>
            <person name="Singh A.K."/>
            <person name="Gulati A."/>
        </authorList>
    </citation>
    <scope>NUCLEOTIDE SEQUENCE [LARGE SCALE GENOMIC DNA]</scope>
    <source>
        <strain evidence="9 10">IHB B 13600</strain>
    </source>
</reference>
<dbReference type="InterPro" id="IPR029063">
    <property type="entry name" value="SAM-dependent_MTases_sf"/>
</dbReference>
<dbReference type="PIRSF" id="PIRSF004553">
    <property type="entry name" value="CHP00095"/>
    <property type="match status" value="1"/>
</dbReference>
<keyword evidence="8" id="KW-0698">rRNA processing</keyword>
<dbReference type="Pfam" id="PF03602">
    <property type="entry name" value="Cons_hypoth95"/>
    <property type="match status" value="1"/>
</dbReference>
<dbReference type="Proteomes" id="UP000077875">
    <property type="component" value="Chromosome"/>
</dbReference>
<dbReference type="PANTHER" id="PTHR43542">
    <property type="entry name" value="METHYLTRANSFERASE"/>
    <property type="match status" value="1"/>
</dbReference>
<dbReference type="PROSITE" id="PS00092">
    <property type="entry name" value="N6_MTASE"/>
    <property type="match status" value="1"/>
</dbReference>
<dbReference type="EMBL" id="CP015243">
    <property type="protein sequence ID" value="ANF59244.1"/>
    <property type="molecule type" value="Genomic_DNA"/>
</dbReference>
<protein>
    <recommendedName>
        <fullName evidence="4 8">Ribosomal RNA small subunit methyltransferase D</fullName>
        <ecNumber evidence="3 8">2.1.1.171</ecNumber>
    </recommendedName>
</protein>
<dbReference type="NCBIfam" id="TIGR00095">
    <property type="entry name" value="16S rRNA (guanine(966)-N(2))-methyltransferase RsmD"/>
    <property type="match status" value="1"/>
</dbReference>
<evidence type="ECO:0000256" key="4">
    <source>
        <dbReference type="ARBA" id="ARBA00013682"/>
    </source>
</evidence>
<evidence type="ECO:0000256" key="1">
    <source>
        <dbReference type="ARBA" id="ARBA00002649"/>
    </source>
</evidence>
<dbReference type="KEGG" id="haa:A5892_18760"/>
<keyword evidence="6 8" id="KW-0808">Transferase</keyword>
<gene>
    <name evidence="9" type="ORF">A5892_18760</name>
</gene>
<keyword evidence="5 8" id="KW-0489">Methyltransferase</keyword>